<dbReference type="PANTHER" id="PTHR13710:SF105">
    <property type="entry name" value="ATP-DEPENDENT DNA HELICASE Q1"/>
    <property type="match status" value="1"/>
</dbReference>
<comment type="similarity">
    <text evidence="1">Belongs to the helicase family. RecQ subfamily.</text>
</comment>
<comment type="catalytic activity">
    <reaction evidence="4">
        <text>Couples ATP hydrolysis with the unwinding of duplex DNA by translocating in the 3'-5' direction.</text>
        <dbReference type="EC" id="5.6.2.4"/>
    </reaction>
</comment>
<dbReference type="GO" id="GO:0005737">
    <property type="term" value="C:cytoplasm"/>
    <property type="evidence" value="ECO:0007669"/>
    <property type="project" value="TreeGrafter"/>
</dbReference>
<name>A0A2N5RU89_9BASI</name>
<dbReference type="Gene3D" id="3.40.50.300">
    <property type="entry name" value="P-loop containing nucleotide triphosphate hydrolases"/>
    <property type="match status" value="1"/>
</dbReference>
<dbReference type="GO" id="GO:0009378">
    <property type="term" value="F:four-way junction helicase activity"/>
    <property type="evidence" value="ECO:0007669"/>
    <property type="project" value="TreeGrafter"/>
</dbReference>
<sequence length="226" mass="25136">MSETCRPQAVKAIQENLKLVEGQLTILHGKLTRPKMRIIQKTMTSSMALGEDLLSLFPSKEDTPDNQLPQCLVYSSTWHKTMKVLEVVDRARGTPGGLLDPKTSTVRRFHACTGEFDKADTICDFASKKARLISCTMALGMGQNWPHVQTVIHIGRDDPLLICQMIGHVGRDGRPCLAILLFKPSCHNGKNHLSKFPDGKAWLDDDRMDALALTPLCLRIAFSLDN</sequence>
<proteinExistence type="inferred from homology"/>
<dbReference type="OrthoDB" id="2507066at2759"/>
<evidence type="ECO:0000256" key="2">
    <source>
        <dbReference type="ARBA" id="ARBA00023125"/>
    </source>
</evidence>
<dbReference type="InterPro" id="IPR027417">
    <property type="entry name" value="P-loop_NTPase"/>
</dbReference>
<evidence type="ECO:0000313" key="7">
    <source>
        <dbReference type="EMBL" id="PLW04559.1"/>
    </source>
</evidence>
<organism evidence="7 8">
    <name type="scientific">Puccinia coronata f. sp. avenae</name>
    <dbReference type="NCBI Taxonomy" id="200324"/>
    <lineage>
        <taxon>Eukaryota</taxon>
        <taxon>Fungi</taxon>
        <taxon>Dikarya</taxon>
        <taxon>Basidiomycota</taxon>
        <taxon>Pucciniomycotina</taxon>
        <taxon>Pucciniomycetes</taxon>
        <taxon>Pucciniales</taxon>
        <taxon>Pucciniaceae</taxon>
        <taxon>Puccinia</taxon>
    </lineage>
</organism>
<dbReference type="Proteomes" id="UP000235388">
    <property type="component" value="Unassembled WGS sequence"/>
</dbReference>
<dbReference type="PANTHER" id="PTHR13710">
    <property type="entry name" value="DNA HELICASE RECQ FAMILY MEMBER"/>
    <property type="match status" value="1"/>
</dbReference>
<dbReference type="EMBL" id="PGCJ01001622">
    <property type="protein sequence ID" value="PLW04559.1"/>
    <property type="molecule type" value="Genomic_DNA"/>
</dbReference>
<dbReference type="GO" id="GO:0000724">
    <property type="term" value="P:double-strand break repair via homologous recombination"/>
    <property type="evidence" value="ECO:0007669"/>
    <property type="project" value="TreeGrafter"/>
</dbReference>
<keyword evidence="3" id="KW-0413">Isomerase</keyword>
<accession>A0A2N5RU89</accession>
<feature type="domain" description="Helicase C-terminal" evidence="6">
    <location>
        <begin position="96"/>
        <end position="173"/>
    </location>
</feature>
<protein>
    <recommendedName>
        <fullName evidence="5">DNA 3'-5' helicase</fullName>
        <ecNumber evidence="5">5.6.2.4</ecNumber>
    </recommendedName>
</protein>
<evidence type="ECO:0000256" key="1">
    <source>
        <dbReference type="ARBA" id="ARBA00005446"/>
    </source>
</evidence>
<dbReference type="GO" id="GO:0003677">
    <property type="term" value="F:DNA binding"/>
    <property type="evidence" value="ECO:0007669"/>
    <property type="project" value="UniProtKB-KW"/>
</dbReference>
<evidence type="ECO:0000313" key="8">
    <source>
        <dbReference type="Proteomes" id="UP000235388"/>
    </source>
</evidence>
<reference evidence="7 8" key="1">
    <citation type="submission" date="2017-11" db="EMBL/GenBank/DDBJ databases">
        <title>De novo assembly and phasing of dikaryotic genomes from two isolates of Puccinia coronata f. sp. avenae, the causal agent of oat crown rust.</title>
        <authorList>
            <person name="Miller M.E."/>
            <person name="Zhang Y."/>
            <person name="Omidvar V."/>
            <person name="Sperschneider J."/>
            <person name="Schwessinger B."/>
            <person name="Raley C."/>
            <person name="Palmer J.M."/>
            <person name="Garnica D."/>
            <person name="Upadhyaya N."/>
            <person name="Rathjen J."/>
            <person name="Taylor J.M."/>
            <person name="Park R.F."/>
            <person name="Dodds P.N."/>
            <person name="Hirsch C.D."/>
            <person name="Kianian S.F."/>
            <person name="Figueroa M."/>
        </authorList>
    </citation>
    <scope>NUCLEOTIDE SEQUENCE [LARGE SCALE GENOMIC DNA]</scope>
    <source>
        <strain evidence="7">12NC29</strain>
    </source>
</reference>
<dbReference type="Pfam" id="PF00271">
    <property type="entry name" value="Helicase_C"/>
    <property type="match status" value="1"/>
</dbReference>
<feature type="non-terminal residue" evidence="7">
    <location>
        <position position="226"/>
    </location>
</feature>
<evidence type="ECO:0000256" key="4">
    <source>
        <dbReference type="ARBA" id="ARBA00034617"/>
    </source>
</evidence>
<dbReference type="GO" id="GO:0005694">
    <property type="term" value="C:chromosome"/>
    <property type="evidence" value="ECO:0007669"/>
    <property type="project" value="TreeGrafter"/>
</dbReference>
<evidence type="ECO:0000256" key="3">
    <source>
        <dbReference type="ARBA" id="ARBA00023235"/>
    </source>
</evidence>
<keyword evidence="2" id="KW-0238">DNA-binding</keyword>
<dbReference type="SUPFAM" id="SSF52540">
    <property type="entry name" value="P-loop containing nucleoside triphosphate hydrolases"/>
    <property type="match status" value="1"/>
</dbReference>
<evidence type="ECO:0000259" key="6">
    <source>
        <dbReference type="Pfam" id="PF00271"/>
    </source>
</evidence>
<dbReference type="EC" id="5.6.2.4" evidence="5"/>
<evidence type="ECO:0000256" key="5">
    <source>
        <dbReference type="ARBA" id="ARBA00034808"/>
    </source>
</evidence>
<dbReference type="InterPro" id="IPR001650">
    <property type="entry name" value="Helicase_C-like"/>
</dbReference>
<comment type="caution">
    <text evidence="7">The sequence shown here is derived from an EMBL/GenBank/DDBJ whole genome shotgun (WGS) entry which is preliminary data.</text>
</comment>
<dbReference type="AlphaFoldDB" id="A0A2N5RU89"/>
<gene>
    <name evidence="7" type="ORF">PCANC_28893</name>
</gene>
<dbReference type="GO" id="GO:0043138">
    <property type="term" value="F:3'-5' DNA helicase activity"/>
    <property type="evidence" value="ECO:0007669"/>
    <property type="project" value="UniProtKB-EC"/>
</dbReference>
<keyword evidence="8" id="KW-1185">Reference proteome</keyword>